<sequence length="121" mass="14125">MKRRKIVVERIYEQSGSENAVRLLVDRLWPRGIRRDELSFDDWAKELAPSSELRKWYGHDTTRFDTFSARYRAELDARPVREYLARVTPAADPHPIVLLTASKDLTHSHASVLADYLRTMV</sequence>
<accession>A0A652YJ19</accession>
<dbReference type="EMBL" id="VNIQ01000009">
    <property type="protein sequence ID" value="TYQ01070.1"/>
    <property type="molecule type" value="Genomic_DNA"/>
</dbReference>
<dbReference type="AlphaFoldDB" id="A0A652YJ19"/>
<dbReference type="PANTHER" id="PTHR36849">
    <property type="entry name" value="CYTOPLASMIC PROTEIN-RELATED"/>
    <property type="match status" value="1"/>
</dbReference>
<dbReference type="PANTHER" id="PTHR36849:SF1">
    <property type="entry name" value="CYTOPLASMIC PROTEIN"/>
    <property type="match status" value="1"/>
</dbReference>
<proteinExistence type="predicted"/>
<dbReference type="InterPro" id="IPR052552">
    <property type="entry name" value="YeaO-like"/>
</dbReference>
<protein>
    <submittedName>
        <fullName evidence="1">Uncharacterized protein YeaO (DUF488 family)</fullName>
    </submittedName>
</protein>
<dbReference type="Pfam" id="PF22752">
    <property type="entry name" value="DUF488-N3i"/>
    <property type="match status" value="1"/>
</dbReference>
<organism evidence="1">
    <name type="scientific">Nocardia globerula</name>
    <dbReference type="NCBI Taxonomy" id="1818"/>
    <lineage>
        <taxon>Bacteria</taxon>
        <taxon>Bacillati</taxon>
        <taxon>Actinomycetota</taxon>
        <taxon>Actinomycetes</taxon>
        <taxon>Mycobacteriales</taxon>
        <taxon>Nocardiaceae</taxon>
        <taxon>Nocardia</taxon>
    </lineage>
</organism>
<gene>
    <name evidence="1" type="ORF">FNL38_10983</name>
</gene>
<name>A0A652YJ19_NOCGL</name>
<reference evidence="1" key="1">
    <citation type="submission" date="2019-07" db="EMBL/GenBank/DDBJ databases">
        <title>Genomic Encyclopedia of Type Strains, Phase IV (KMG-IV): sequencing the most valuable type-strain genomes for metagenomic binning, comparative biology and taxonomic classification.</title>
        <authorList>
            <person name="Goeker M."/>
        </authorList>
    </citation>
    <scope>NUCLEOTIDE SEQUENCE</scope>
    <source>
        <strain evidence="1">DSM 44596</strain>
    </source>
</reference>
<comment type="caution">
    <text evidence="1">The sequence shown here is derived from an EMBL/GenBank/DDBJ whole genome shotgun (WGS) entry which is preliminary data.</text>
</comment>
<evidence type="ECO:0000313" key="1">
    <source>
        <dbReference type="EMBL" id="TYQ01070.1"/>
    </source>
</evidence>